<dbReference type="PANTHER" id="PTHR43784">
    <property type="entry name" value="GDSL-LIKE LIPASE/ACYLHYDROLASE, PUTATIVE (AFU_ORTHOLOGUE AFUA_2G00820)-RELATED"/>
    <property type="match status" value="1"/>
</dbReference>
<feature type="domain" description="SGNH hydrolase-type esterase" evidence="1">
    <location>
        <begin position="7"/>
        <end position="180"/>
    </location>
</feature>
<dbReference type="InterPro" id="IPR036514">
    <property type="entry name" value="SGNH_hydro_sf"/>
</dbReference>
<evidence type="ECO:0000313" key="3">
    <source>
        <dbReference type="Proteomes" id="UP000050668"/>
    </source>
</evidence>
<protein>
    <submittedName>
        <fullName evidence="2">Lipase</fullName>
    </submittedName>
</protein>
<comment type="caution">
    <text evidence="2">The sequence shown here is derived from an EMBL/GenBank/DDBJ whole genome shotgun (WGS) entry which is preliminary data.</text>
</comment>
<dbReference type="PANTHER" id="PTHR43784:SF2">
    <property type="entry name" value="GDSL-LIKE LIPASE_ACYLHYDROLASE, PUTATIVE (AFU_ORTHOLOGUE AFUA_2G00820)-RELATED"/>
    <property type="match status" value="1"/>
</dbReference>
<dbReference type="CDD" id="cd01832">
    <property type="entry name" value="SGNH_hydrolase_like_1"/>
    <property type="match status" value="1"/>
</dbReference>
<dbReference type="Pfam" id="PF13472">
    <property type="entry name" value="Lipase_GDSL_2"/>
    <property type="match status" value="1"/>
</dbReference>
<reference evidence="3" key="1">
    <citation type="submission" date="2015-07" db="EMBL/GenBank/DDBJ databases">
        <title>Fjat-14205 dsm 2895.</title>
        <authorList>
            <person name="Liu B."/>
            <person name="Wang J."/>
            <person name="Zhu Y."/>
            <person name="Liu G."/>
            <person name="Chen Q."/>
            <person name="Chen Z."/>
            <person name="Lan J."/>
            <person name="Che J."/>
            <person name="Ge C."/>
            <person name="Shi H."/>
            <person name="Pan Z."/>
            <person name="Liu X."/>
        </authorList>
    </citation>
    <scope>NUCLEOTIDE SEQUENCE [LARGE SCALE GENOMIC DNA]</scope>
    <source>
        <strain evidence="3">DSM 25560</strain>
    </source>
</reference>
<accession>A0ABR5K531</accession>
<proteinExistence type="predicted"/>
<gene>
    <name evidence="2" type="ORF">AEA09_00375</name>
</gene>
<organism evidence="2 3">
    <name type="scientific">Lysinibacillus contaminans</name>
    <dbReference type="NCBI Taxonomy" id="1293441"/>
    <lineage>
        <taxon>Bacteria</taxon>
        <taxon>Bacillati</taxon>
        <taxon>Bacillota</taxon>
        <taxon>Bacilli</taxon>
        <taxon>Bacillales</taxon>
        <taxon>Bacillaceae</taxon>
        <taxon>Lysinibacillus</taxon>
    </lineage>
</organism>
<dbReference type="Gene3D" id="3.40.50.1110">
    <property type="entry name" value="SGNH hydrolase"/>
    <property type="match status" value="1"/>
</dbReference>
<dbReference type="InterPro" id="IPR013830">
    <property type="entry name" value="SGNH_hydro"/>
</dbReference>
<evidence type="ECO:0000259" key="1">
    <source>
        <dbReference type="Pfam" id="PF13472"/>
    </source>
</evidence>
<sequence>MGNQFVAIGDSFTVGIGDEVEGKALKSWVDHFAQLHTPVLAYTNLAKRGLITKEIREQQLNEAVDMKPTLVSIIAGANDILKGRWNREVFEDEMKLMVETLSKSGAFIIIGNLPDFTVRIPMPPEQKQLIKGQLIEANDIIQTLSNEYNLFHINLWSHSIAEDNTFWSEDLVHPNSLGYQQIGELFFELYSNRKTNG</sequence>
<evidence type="ECO:0000313" key="2">
    <source>
        <dbReference type="EMBL" id="KOS71503.1"/>
    </source>
</evidence>
<keyword evidence="3" id="KW-1185">Reference proteome</keyword>
<dbReference type="InterPro" id="IPR053140">
    <property type="entry name" value="GDSL_Rv0518-like"/>
</dbReference>
<name>A0ABR5K531_9BACI</name>
<dbReference type="Proteomes" id="UP000050668">
    <property type="component" value="Unassembled WGS sequence"/>
</dbReference>
<dbReference type="RefSeq" id="WP_053581965.1">
    <property type="nucleotide sequence ID" value="NZ_LGRV01000001.1"/>
</dbReference>
<dbReference type="SUPFAM" id="SSF52266">
    <property type="entry name" value="SGNH hydrolase"/>
    <property type="match status" value="1"/>
</dbReference>
<dbReference type="EMBL" id="LGRV01000001">
    <property type="protein sequence ID" value="KOS71503.1"/>
    <property type="molecule type" value="Genomic_DNA"/>
</dbReference>